<dbReference type="InterPro" id="IPR051798">
    <property type="entry name" value="Class-II_PLP-Dep_Aminotrans"/>
</dbReference>
<organism evidence="7 8">
    <name type="scientific">Clostridium innocuum</name>
    <dbReference type="NCBI Taxonomy" id="1522"/>
    <lineage>
        <taxon>Bacteria</taxon>
        <taxon>Bacillati</taxon>
        <taxon>Bacillota</taxon>
        <taxon>Clostridia</taxon>
        <taxon>Eubacteriales</taxon>
        <taxon>Clostridiaceae</taxon>
        <taxon>Clostridium</taxon>
    </lineage>
</organism>
<dbReference type="RefSeq" id="WP_044907907.1">
    <property type="nucleotide sequence ID" value="NZ_JQIF01000113.1"/>
</dbReference>
<evidence type="ECO:0000259" key="6">
    <source>
        <dbReference type="Pfam" id="PF00155"/>
    </source>
</evidence>
<keyword evidence="4 7" id="KW-0456">Lyase</keyword>
<dbReference type="Gene3D" id="3.90.1150.10">
    <property type="entry name" value="Aspartate Aminotransferase, domain 1"/>
    <property type="match status" value="1"/>
</dbReference>
<dbReference type="EMBL" id="JQIF01000113">
    <property type="protein sequence ID" value="KGJ51387.1"/>
    <property type="molecule type" value="Genomic_DNA"/>
</dbReference>
<dbReference type="SUPFAM" id="SSF53383">
    <property type="entry name" value="PLP-dependent transferases"/>
    <property type="match status" value="1"/>
</dbReference>
<evidence type="ECO:0000256" key="3">
    <source>
        <dbReference type="ARBA" id="ARBA00022898"/>
    </source>
</evidence>
<dbReference type="PANTHER" id="PTHR43525">
    <property type="entry name" value="PROTEIN MALY"/>
    <property type="match status" value="1"/>
</dbReference>
<evidence type="ECO:0000256" key="2">
    <source>
        <dbReference type="ARBA" id="ARBA00012224"/>
    </source>
</evidence>
<protein>
    <recommendedName>
        <fullName evidence="2">cysteine-S-conjugate beta-lyase</fullName>
        <ecNumber evidence="2">4.4.1.13</ecNumber>
    </recommendedName>
</protein>
<comment type="cofactor">
    <cofactor evidence="1">
        <name>pyridoxal 5'-phosphate</name>
        <dbReference type="ChEBI" id="CHEBI:597326"/>
    </cofactor>
</comment>
<dbReference type="Gene3D" id="3.40.640.10">
    <property type="entry name" value="Type I PLP-dependent aspartate aminotransferase-like (Major domain)"/>
    <property type="match status" value="1"/>
</dbReference>
<evidence type="ECO:0000256" key="5">
    <source>
        <dbReference type="ARBA" id="ARBA00037974"/>
    </source>
</evidence>
<dbReference type="CDD" id="cd00609">
    <property type="entry name" value="AAT_like"/>
    <property type="match status" value="1"/>
</dbReference>
<dbReference type="InterPro" id="IPR015424">
    <property type="entry name" value="PyrdxlP-dep_Trfase"/>
</dbReference>
<proteinExistence type="inferred from homology"/>
<keyword evidence="3" id="KW-0663">Pyridoxal phosphate</keyword>
<evidence type="ECO:0000313" key="8">
    <source>
        <dbReference type="Proteomes" id="UP000030008"/>
    </source>
</evidence>
<reference evidence="7 8" key="1">
    <citation type="submission" date="2014-08" db="EMBL/GenBank/DDBJ databases">
        <title>Clostridium innocuum, an unnegligible vancomycin-resistant pathogen causing extra-intestinal infections.</title>
        <authorList>
            <person name="Feng Y."/>
            <person name="Chiu C.-H."/>
        </authorList>
    </citation>
    <scope>NUCLEOTIDE SEQUENCE [LARGE SCALE GENOMIC DNA]</scope>
    <source>
        <strain evidence="7 8">AN88</strain>
    </source>
</reference>
<evidence type="ECO:0000256" key="4">
    <source>
        <dbReference type="ARBA" id="ARBA00023239"/>
    </source>
</evidence>
<dbReference type="InterPro" id="IPR015422">
    <property type="entry name" value="PyrdxlP-dep_Trfase_small"/>
</dbReference>
<dbReference type="EC" id="4.4.1.13" evidence="2"/>
<evidence type="ECO:0000256" key="1">
    <source>
        <dbReference type="ARBA" id="ARBA00001933"/>
    </source>
</evidence>
<accession>A0A099I2D4</accession>
<feature type="domain" description="Aminotransferase class I/classII large" evidence="6">
    <location>
        <begin position="39"/>
        <end position="382"/>
    </location>
</feature>
<gene>
    <name evidence="7" type="ORF">CIAN88_20650</name>
</gene>
<dbReference type="InterPro" id="IPR004839">
    <property type="entry name" value="Aminotransferase_I/II_large"/>
</dbReference>
<comment type="similarity">
    <text evidence="5">Belongs to the class-II pyridoxal-phosphate-dependent aminotransferase family. MalY/PatB cystathionine beta-lyase subfamily.</text>
</comment>
<dbReference type="InterPro" id="IPR015421">
    <property type="entry name" value="PyrdxlP-dep_Trfase_major"/>
</dbReference>
<dbReference type="Proteomes" id="UP000030008">
    <property type="component" value="Unassembled WGS sequence"/>
</dbReference>
<sequence length="395" mass="45128">MKYDFDTVLSRTGTGCIKWDKPFACSDEQTVLPLWVADMDFPCSTEIQEALHRRVEEQIYGYSCGFDDAYRNSVTGWFQRRFQWTIAADSIFYAGGVVPAIAYLLEILSEEGDSILIQPPVYYPFRNKILATRRCVVESPLCNTDGVYTINFADLEEKLAADEVKGMILCSPHNPVGRVWSKEELQQVADLAHTYGKWIISDEIHCDLIREGIHHIPLHTLVPEYKDEIIVCTAPSKSFNLAGLQNSNIIITKPEYQQRWKEFVGNRLSLNSCNSFALAATKAAYNESEDWLNQVNSYIDQNIRYACDYLEKELPQAVVSPCEGTYLLWVDVRAYCPDERQLEKRMRQQSLILDEGYLFGAQGKGFERINMAAPRSLIEECMRRFVKAVSGEAIE</sequence>
<evidence type="ECO:0000313" key="7">
    <source>
        <dbReference type="EMBL" id="KGJ51387.1"/>
    </source>
</evidence>
<dbReference type="GO" id="GO:0030170">
    <property type="term" value="F:pyridoxal phosphate binding"/>
    <property type="evidence" value="ECO:0007669"/>
    <property type="project" value="InterPro"/>
</dbReference>
<dbReference type="NCBIfam" id="TIGR04350">
    <property type="entry name" value="C_S_lyase_PatB"/>
    <property type="match status" value="1"/>
</dbReference>
<comment type="caution">
    <text evidence="7">The sequence shown here is derived from an EMBL/GenBank/DDBJ whole genome shotgun (WGS) entry which is preliminary data.</text>
</comment>
<dbReference type="AlphaFoldDB" id="A0A099I2D4"/>
<dbReference type="Pfam" id="PF00155">
    <property type="entry name" value="Aminotran_1_2"/>
    <property type="match status" value="1"/>
</dbReference>
<dbReference type="GO" id="GO:0047804">
    <property type="term" value="F:cysteine-S-conjugate beta-lyase activity"/>
    <property type="evidence" value="ECO:0007669"/>
    <property type="project" value="UniProtKB-EC"/>
</dbReference>
<name>A0A099I2D4_CLOIN</name>
<dbReference type="InterPro" id="IPR027619">
    <property type="entry name" value="C-S_lyase_PatB-like"/>
</dbReference>
<dbReference type="PANTHER" id="PTHR43525:SF1">
    <property type="entry name" value="PROTEIN MALY"/>
    <property type="match status" value="1"/>
</dbReference>